<evidence type="ECO:0000256" key="2">
    <source>
        <dbReference type="ARBA" id="ARBA00023125"/>
    </source>
</evidence>
<accession>A0ABV6I7C3</accession>
<dbReference type="RefSeq" id="WP_377699419.1">
    <property type="nucleotide sequence ID" value="NZ_JBHLWE010000041.1"/>
</dbReference>
<dbReference type="Gene3D" id="1.10.10.10">
    <property type="entry name" value="Winged helix-like DNA-binding domain superfamily/Winged helix DNA-binding domain"/>
    <property type="match status" value="1"/>
</dbReference>
<dbReference type="InterPro" id="IPR014757">
    <property type="entry name" value="Tscrpt_reg_IclR_C"/>
</dbReference>
<keyword evidence="7" id="KW-1185">Reference proteome</keyword>
<comment type="caution">
    <text evidence="6">The sequence shown here is derived from an EMBL/GenBank/DDBJ whole genome shotgun (WGS) entry which is preliminary data.</text>
</comment>
<evidence type="ECO:0000259" key="5">
    <source>
        <dbReference type="PROSITE" id="PS51078"/>
    </source>
</evidence>
<organism evidence="6 7">
    <name type="scientific">Paracoccus niistensis</name>
    <dbReference type="NCBI Taxonomy" id="632935"/>
    <lineage>
        <taxon>Bacteria</taxon>
        <taxon>Pseudomonadati</taxon>
        <taxon>Pseudomonadota</taxon>
        <taxon>Alphaproteobacteria</taxon>
        <taxon>Rhodobacterales</taxon>
        <taxon>Paracoccaceae</taxon>
        <taxon>Paracoccus</taxon>
    </lineage>
</organism>
<keyword evidence="3" id="KW-0804">Transcription</keyword>
<dbReference type="Gene3D" id="3.30.450.40">
    <property type="match status" value="1"/>
</dbReference>
<gene>
    <name evidence="6" type="ORF">ACFFII_13625</name>
</gene>
<dbReference type="InterPro" id="IPR050707">
    <property type="entry name" value="HTH_MetabolicPath_Reg"/>
</dbReference>
<dbReference type="InterPro" id="IPR005471">
    <property type="entry name" value="Tscrpt_reg_IclR_N"/>
</dbReference>
<dbReference type="PROSITE" id="PS51078">
    <property type="entry name" value="ICLR_ED"/>
    <property type="match status" value="1"/>
</dbReference>
<dbReference type="InterPro" id="IPR029016">
    <property type="entry name" value="GAF-like_dom_sf"/>
</dbReference>
<feature type="domain" description="HTH iclR-type" evidence="4">
    <location>
        <begin position="18"/>
        <end position="81"/>
    </location>
</feature>
<dbReference type="SUPFAM" id="SSF46785">
    <property type="entry name" value="Winged helix' DNA-binding domain"/>
    <property type="match status" value="1"/>
</dbReference>
<dbReference type="InterPro" id="IPR036390">
    <property type="entry name" value="WH_DNA-bd_sf"/>
</dbReference>
<dbReference type="InterPro" id="IPR036388">
    <property type="entry name" value="WH-like_DNA-bd_sf"/>
</dbReference>
<keyword evidence="2" id="KW-0238">DNA-binding</keyword>
<dbReference type="Proteomes" id="UP001589799">
    <property type="component" value="Unassembled WGS sequence"/>
</dbReference>
<evidence type="ECO:0000313" key="7">
    <source>
        <dbReference type="Proteomes" id="UP001589799"/>
    </source>
</evidence>
<keyword evidence="1" id="KW-0805">Transcription regulation</keyword>
<sequence>MAAQASFFAASLAPSGGAQAVDRALALLAAVGRAPPEGSSLAALAQAAGVAKPTARRLLISLMGAHLVEQDAGTRAYHLGTGAFLLGLRAGRRHDMAEQAADCVARLARDSGDSAFLLVSQGDEVVCLMREEGAFPIRTHALLAGDRNPAGVGAGGIALLAALPPDEAVATLDRIAPATFARMGEAAAYLPADVALARERGFALNPGRVVPGSWGVAVPVLWPDGRPAAALTIAAIDSRMGPARQPELVRLLRTEAALIEARLARPLTPGATPAPQPTLRTARG</sequence>
<dbReference type="PANTHER" id="PTHR30136">
    <property type="entry name" value="HELIX-TURN-HELIX TRANSCRIPTIONAL REGULATOR, ICLR FAMILY"/>
    <property type="match status" value="1"/>
</dbReference>
<reference evidence="6 7" key="1">
    <citation type="submission" date="2024-09" db="EMBL/GenBank/DDBJ databases">
        <authorList>
            <person name="Sun Q."/>
            <person name="Mori K."/>
        </authorList>
    </citation>
    <scope>NUCLEOTIDE SEQUENCE [LARGE SCALE GENOMIC DNA]</scope>
    <source>
        <strain evidence="6 7">KCTC 22789</strain>
    </source>
</reference>
<dbReference type="Pfam" id="PF09339">
    <property type="entry name" value="HTH_IclR"/>
    <property type="match status" value="1"/>
</dbReference>
<dbReference type="SMART" id="SM00346">
    <property type="entry name" value="HTH_ICLR"/>
    <property type="match status" value="1"/>
</dbReference>
<evidence type="ECO:0000259" key="4">
    <source>
        <dbReference type="PROSITE" id="PS51077"/>
    </source>
</evidence>
<evidence type="ECO:0000313" key="6">
    <source>
        <dbReference type="EMBL" id="MFC0341804.1"/>
    </source>
</evidence>
<protein>
    <submittedName>
        <fullName evidence="6">IclR family transcriptional regulator</fullName>
    </submittedName>
</protein>
<name>A0ABV6I7C3_9RHOB</name>
<dbReference type="SUPFAM" id="SSF55781">
    <property type="entry name" value="GAF domain-like"/>
    <property type="match status" value="1"/>
</dbReference>
<dbReference type="Pfam" id="PF01614">
    <property type="entry name" value="IclR_C"/>
    <property type="match status" value="1"/>
</dbReference>
<evidence type="ECO:0000256" key="3">
    <source>
        <dbReference type="ARBA" id="ARBA00023163"/>
    </source>
</evidence>
<dbReference type="PANTHER" id="PTHR30136:SF39">
    <property type="entry name" value="TRANSCRIPTIONAL REGULATORY PROTEIN"/>
    <property type="match status" value="1"/>
</dbReference>
<evidence type="ECO:0000256" key="1">
    <source>
        <dbReference type="ARBA" id="ARBA00023015"/>
    </source>
</evidence>
<dbReference type="PROSITE" id="PS51077">
    <property type="entry name" value="HTH_ICLR"/>
    <property type="match status" value="1"/>
</dbReference>
<proteinExistence type="predicted"/>
<feature type="domain" description="IclR-ED" evidence="5">
    <location>
        <begin position="82"/>
        <end position="265"/>
    </location>
</feature>
<dbReference type="EMBL" id="JBHLWE010000041">
    <property type="protein sequence ID" value="MFC0341804.1"/>
    <property type="molecule type" value="Genomic_DNA"/>
</dbReference>